<organism evidence="2">
    <name type="scientific">Arcella intermedia</name>
    <dbReference type="NCBI Taxonomy" id="1963864"/>
    <lineage>
        <taxon>Eukaryota</taxon>
        <taxon>Amoebozoa</taxon>
        <taxon>Tubulinea</taxon>
        <taxon>Elardia</taxon>
        <taxon>Arcellinida</taxon>
        <taxon>Sphaerothecina</taxon>
        <taxon>Arcellidae</taxon>
        <taxon>Arcella</taxon>
    </lineage>
</organism>
<reference evidence="2" key="1">
    <citation type="journal article" date="2020" name="J. Eukaryot. Microbiol.">
        <title>De novo Sequencing, Assembly and Annotation of the Transcriptome for the Free-Living Testate Amoeba Arcella intermedia.</title>
        <authorList>
            <person name="Ribeiro G.M."/>
            <person name="Porfirio-Sousa A.L."/>
            <person name="Maurer-Alcala X.X."/>
            <person name="Katz L.A."/>
            <person name="Lahr D.J.G."/>
        </authorList>
    </citation>
    <scope>NUCLEOTIDE SEQUENCE</scope>
</reference>
<dbReference type="EMBL" id="GIBP01011365">
    <property type="protein sequence ID" value="NDV40334.1"/>
    <property type="molecule type" value="Transcribed_RNA"/>
</dbReference>
<proteinExistence type="predicted"/>
<sequence>MTLSKEELSRNLHPQRRPNCSPSSLATSLWASRSHFIPQSSIGKPLYSFTWYTASRYSVACSKDCLEVIE</sequence>
<evidence type="ECO:0000256" key="1">
    <source>
        <dbReference type="SAM" id="MobiDB-lite"/>
    </source>
</evidence>
<dbReference type="AlphaFoldDB" id="A0A6B2LTE3"/>
<evidence type="ECO:0000313" key="2">
    <source>
        <dbReference type="EMBL" id="NDV40334.1"/>
    </source>
</evidence>
<name>A0A6B2LTE3_9EUKA</name>
<feature type="compositionally biased region" description="Basic and acidic residues" evidence="1">
    <location>
        <begin position="1"/>
        <end position="10"/>
    </location>
</feature>
<feature type="region of interest" description="Disordered" evidence="1">
    <location>
        <begin position="1"/>
        <end position="23"/>
    </location>
</feature>
<accession>A0A6B2LTE3</accession>
<protein>
    <submittedName>
        <fullName evidence="2">Uncharacterized protein</fullName>
    </submittedName>
</protein>